<dbReference type="OrthoDB" id="77806at2759"/>
<accession>A0A1V9ZE44</accession>
<feature type="signal peptide" evidence="2">
    <location>
        <begin position="1"/>
        <end position="20"/>
    </location>
</feature>
<dbReference type="Proteomes" id="UP000243579">
    <property type="component" value="Unassembled WGS sequence"/>
</dbReference>
<keyword evidence="2" id="KW-0732">Signal</keyword>
<feature type="compositionally biased region" description="Basic and acidic residues" evidence="1">
    <location>
        <begin position="47"/>
        <end position="73"/>
    </location>
</feature>
<evidence type="ECO:0008006" key="5">
    <source>
        <dbReference type="Google" id="ProtNLM"/>
    </source>
</evidence>
<reference evidence="3 4" key="1">
    <citation type="journal article" date="2014" name="Genome Biol. Evol.">
        <title>The secreted proteins of Achlya hypogyna and Thraustotheca clavata identify the ancestral oomycete secretome and reveal gene acquisitions by horizontal gene transfer.</title>
        <authorList>
            <person name="Misner I."/>
            <person name="Blouin N."/>
            <person name="Leonard G."/>
            <person name="Richards T.A."/>
            <person name="Lane C.E."/>
        </authorList>
    </citation>
    <scope>NUCLEOTIDE SEQUENCE [LARGE SCALE GENOMIC DNA]</scope>
    <source>
        <strain evidence="3 4">ATCC 48635</strain>
    </source>
</reference>
<feature type="region of interest" description="Disordered" evidence="1">
    <location>
        <begin position="47"/>
        <end position="77"/>
    </location>
</feature>
<sequence>MHFLFGWVVLALYMTEPSAACSYKSRKCSNPRALKRNGQMHTLCEFHRSRQNEHQRKSDRKHKDTKLGRKAEEPAMAACSVPERSRLECGDVRLLTPAETSLHMALSPQLLHVPEDMPFPSSYTPV</sequence>
<protein>
    <recommendedName>
        <fullName evidence="5">Secreted protein</fullName>
    </recommendedName>
</protein>
<proteinExistence type="predicted"/>
<dbReference type="AlphaFoldDB" id="A0A1V9ZE44"/>
<evidence type="ECO:0000313" key="3">
    <source>
        <dbReference type="EMBL" id="OQR96266.1"/>
    </source>
</evidence>
<gene>
    <name evidence="3" type="ORF">ACHHYP_20823</name>
</gene>
<evidence type="ECO:0000256" key="1">
    <source>
        <dbReference type="SAM" id="MobiDB-lite"/>
    </source>
</evidence>
<evidence type="ECO:0000256" key="2">
    <source>
        <dbReference type="SAM" id="SignalP"/>
    </source>
</evidence>
<keyword evidence="4" id="KW-1185">Reference proteome</keyword>
<comment type="caution">
    <text evidence="3">The sequence shown here is derived from an EMBL/GenBank/DDBJ whole genome shotgun (WGS) entry which is preliminary data.</text>
</comment>
<feature type="chain" id="PRO_5013184405" description="Secreted protein" evidence="2">
    <location>
        <begin position="21"/>
        <end position="126"/>
    </location>
</feature>
<name>A0A1V9ZE44_ACHHY</name>
<organism evidence="3 4">
    <name type="scientific">Achlya hypogyna</name>
    <name type="common">Oomycete</name>
    <name type="synonym">Protoachlya hypogyna</name>
    <dbReference type="NCBI Taxonomy" id="1202772"/>
    <lineage>
        <taxon>Eukaryota</taxon>
        <taxon>Sar</taxon>
        <taxon>Stramenopiles</taxon>
        <taxon>Oomycota</taxon>
        <taxon>Saprolegniomycetes</taxon>
        <taxon>Saprolegniales</taxon>
        <taxon>Achlyaceae</taxon>
        <taxon>Achlya</taxon>
    </lineage>
</organism>
<dbReference type="EMBL" id="JNBR01000151">
    <property type="protein sequence ID" value="OQR96266.1"/>
    <property type="molecule type" value="Genomic_DNA"/>
</dbReference>
<evidence type="ECO:0000313" key="4">
    <source>
        <dbReference type="Proteomes" id="UP000243579"/>
    </source>
</evidence>